<keyword evidence="1" id="KW-0677">Repeat</keyword>
<name>A0A3P9K5B8_ORYLA</name>
<dbReference type="Pfam" id="PF00415">
    <property type="entry name" value="RCC1"/>
    <property type="match status" value="1"/>
</dbReference>
<dbReference type="InterPro" id="IPR051210">
    <property type="entry name" value="Ub_ligase/GEF_domain"/>
</dbReference>
<dbReference type="SUPFAM" id="SSF50985">
    <property type="entry name" value="RCC1/BLIP-II"/>
    <property type="match status" value="1"/>
</dbReference>
<evidence type="ECO:0000313" key="4">
    <source>
        <dbReference type="Proteomes" id="UP000265180"/>
    </source>
</evidence>
<dbReference type="Proteomes" id="UP000265180">
    <property type="component" value="Chromosome 12"/>
</dbReference>
<dbReference type="InterPro" id="IPR000408">
    <property type="entry name" value="Reg_chr_condens"/>
</dbReference>
<proteinExistence type="predicted"/>
<dbReference type="PANTHER" id="PTHR22870">
    <property type="entry name" value="REGULATOR OF CHROMOSOME CONDENSATION"/>
    <property type="match status" value="1"/>
</dbReference>
<reference evidence="3" key="3">
    <citation type="submission" date="2025-08" db="UniProtKB">
        <authorList>
            <consortium name="Ensembl"/>
        </authorList>
    </citation>
    <scope>IDENTIFICATION</scope>
    <source>
        <strain evidence="3">HNI</strain>
    </source>
</reference>
<reference evidence="3" key="4">
    <citation type="submission" date="2025-09" db="UniProtKB">
        <authorList>
            <consortium name="Ensembl"/>
        </authorList>
    </citation>
    <scope>IDENTIFICATION</scope>
    <source>
        <strain evidence="3">HNI</strain>
    </source>
</reference>
<organism evidence="3 4">
    <name type="scientific">Oryzias latipes</name>
    <name type="common">Japanese rice fish</name>
    <name type="synonym">Japanese killifish</name>
    <dbReference type="NCBI Taxonomy" id="8090"/>
    <lineage>
        <taxon>Eukaryota</taxon>
        <taxon>Metazoa</taxon>
        <taxon>Chordata</taxon>
        <taxon>Craniata</taxon>
        <taxon>Vertebrata</taxon>
        <taxon>Euteleostomi</taxon>
        <taxon>Actinopterygii</taxon>
        <taxon>Neopterygii</taxon>
        <taxon>Teleostei</taxon>
        <taxon>Neoteleostei</taxon>
        <taxon>Acanthomorphata</taxon>
        <taxon>Ovalentaria</taxon>
        <taxon>Atherinomorphae</taxon>
        <taxon>Beloniformes</taxon>
        <taxon>Adrianichthyidae</taxon>
        <taxon>Oryziinae</taxon>
        <taxon>Oryzias</taxon>
    </lineage>
</organism>
<feature type="repeat" description="RCC1" evidence="2">
    <location>
        <begin position="30"/>
        <end position="79"/>
    </location>
</feature>
<dbReference type="AlphaFoldDB" id="A0A3P9K5B8"/>
<accession>A0A3P9K5B8</accession>
<dbReference type="Ensembl" id="ENSORLT00020009034.1">
    <property type="protein sequence ID" value="ENSORLP00020003803.1"/>
    <property type="gene ID" value="ENSORLG00020004587.1"/>
</dbReference>
<dbReference type="PROSITE" id="PS50012">
    <property type="entry name" value="RCC1_3"/>
    <property type="match status" value="1"/>
</dbReference>
<protein>
    <submittedName>
        <fullName evidence="3">Uncharacterized protein</fullName>
    </submittedName>
</protein>
<evidence type="ECO:0000256" key="1">
    <source>
        <dbReference type="ARBA" id="ARBA00022737"/>
    </source>
</evidence>
<dbReference type="InterPro" id="IPR009091">
    <property type="entry name" value="RCC1/BLIP-II"/>
</dbReference>
<evidence type="ECO:0000313" key="3">
    <source>
        <dbReference type="Ensembl" id="ENSORLP00020003803.1"/>
    </source>
</evidence>
<reference evidence="3 4" key="2">
    <citation type="submission" date="2017-04" db="EMBL/GenBank/DDBJ databases">
        <title>CpG methylation of centromeres and impact of large insertions on vertebrate speciation.</title>
        <authorList>
            <person name="Ichikawa K."/>
            <person name="Yoshimura J."/>
            <person name="Morishita S."/>
        </authorList>
    </citation>
    <scope>NUCLEOTIDE SEQUENCE</scope>
    <source>
        <strain evidence="3 4">HNI</strain>
    </source>
</reference>
<dbReference type="PANTHER" id="PTHR22870:SF155">
    <property type="entry name" value="E3 UBIQUITIN-PROTEIN LIGASE HERC1-RELATED"/>
    <property type="match status" value="1"/>
</dbReference>
<dbReference type="Gene3D" id="2.130.10.30">
    <property type="entry name" value="Regulator of chromosome condensation 1/beta-lactamase-inhibitor protein II"/>
    <property type="match status" value="1"/>
</dbReference>
<reference key="1">
    <citation type="journal article" date="2007" name="Nature">
        <title>The medaka draft genome and insights into vertebrate genome evolution.</title>
        <authorList>
            <person name="Kasahara M."/>
            <person name="Naruse K."/>
            <person name="Sasaki S."/>
            <person name="Nakatani Y."/>
            <person name="Qu W."/>
            <person name="Ahsan B."/>
            <person name="Yamada T."/>
            <person name="Nagayasu Y."/>
            <person name="Doi K."/>
            <person name="Kasai Y."/>
            <person name="Jindo T."/>
            <person name="Kobayashi D."/>
            <person name="Shimada A."/>
            <person name="Toyoda A."/>
            <person name="Kuroki Y."/>
            <person name="Fujiyama A."/>
            <person name="Sasaki T."/>
            <person name="Shimizu A."/>
            <person name="Asakawa S."/>
            <person name="Shimizu N."/>
            <person name="Hashimoto S."/>
            <person name="Yang J."/>
            <person name="Lee Y."/>
            <person name="Matsushima K."/>
            <person name="Sugano S."/>
            <person name="Sakaizumi M."/>
            <person name="Narita T."/>
            <person name="Ohishi K."/>
            <person name="Haga S."/>
            <person name="Ohta F."/>
            <person name="Nomoto H."/>
            <person name="Nogata K."/>
            <person name="Morishita T."/>
            <person name="Endo T."/>
            <person name="Shin-I T."/>
            <person name="Takeda H."/>
            <person name="Morishita S."/>
            <person name="Kohara Y."/>
        </authorList>
    </citation>
    <scope>NUCLEOTIDE SEQUENCE [LARGE SCALE GENOMIC DNA]</scope>
    <source>
        <strain>Hd-rR</strain>
    </source>
</reference>
<evidence type="ECO:0000256" key="2">
    <source>
        <dbReference type="PROSITE-ProRule" id="PRU00235"/>
    </source>
</evidence>
<sequence length="109" mass="11626">LPTLLEPLCKKGIKKVCCGTQFSVALASDGHVYTFGQGTSVTRGLGNNKSHPQVVPSLEGLFIDDIAVGCEHVLALSCTGDVYAWGFNSEGQVTSRLHQNLAFSYIALQ</sequence>